<reference evidence="1 2" key="1">
    <citation type="submission" date="2022-09" db="EMBL/GenBank/DDBJ databases">
        <title>The outer-membrane cytochrome OmcA is essential for infection of Shewanella oneidensis by a zebrafish-associated bacteriophage.</title>
        <authorList>
            <person name="Grenfell A.W."/>
            <person name="Intile P."/>
            <person name="Mcfarlane J."/>
            <person name="Leung D."/>
            <person name="Abdalla K."/>
            <person name="Wold M."/>
            <person name="Kees E."/>
            <person name="Gralnick J."/>
        </authorList>
    </citation>
    <scope>NUCLEOTIDE SEQUENCE [LARGE SCALE GENOMIC DNA]</scope>
    <source>
        <strain evidence="1 2">NF-5</strain>
    </source>
</reference>
<evidence type="ECO:0000313" key="2">
    <source>
        <dbReference type="Proteomes" id="UP001159075"/>
    </source>
</evidence>
<protein>
    <submittedName>
        <fullName evidence="1">Uncharacterized protein</fullName>
    </submittedName>
</protein>
<dbReference type="Proteomes" id="UP001159075">
    <property type="component" value="Unassembled WGS sequence"/>
</dbReference>
<proteinExistence type="predicted"/>
<evidence type="ECO:0000313" key="1">
    <source>
        <dbReference type="EMBL" id="MDI5833287.1"/>
    </source>
</evidence>
<accession>A0ABT6UFP2</accession>
<dbReference type="EMBL" id="JAOTLW010000020">
    <property type="protein sequence ID" value="MDI5833287.1"/>
    <property type="molecule type" value="Genomic_DNA"/>
</dbReference>
<organism evidence="1 2">
    <name type="scientific">Shewanella xiamenensis</name>
    <dbReference type="NCBI Taxonomy" id="332186"/>
    <lineage>
        <taxon>Bacteria</taxon>
        <taxon>Pseudomonadati</taxon>
        <taxon>Pseudomonadota</taxon>
        <taxon>Gammaproteobacteria</taxon>
        <taxon>Alteromonadales</taxon>
        <taxon>Shewanellaceae</taxon>
        <taxon>Shewanella</taxon>
    </lineage>
</organism>
<gene>
    <name evidence="1" type="ORF">ODY93_17025</name>
</gene>
<comment type="caution">
    <text evidence="1">The sequence shown here is derived from an EMBL/GenBank/DDBJ whole genome shotgun (WGS) entry which is preliminary data.</text>
</comment>
<sequence>MSMVLATGPVRFKLNEFDLNTIGENTRTYGKYVLITNKAICFHNQKIDGIQEYLIKQYKIANGIVVVKISESQFEVNVVKKSFIEGVSIAKFDSNESTIEIISQTLIEKLNDLIAIHFSDLKIKVVVNTRSVLLDESLKNKWEGSRGILICDELDAVPEKFKYVLDVSISKSRGNQKMLLVVSSILLAAIGISIYLGLDNEDTVSVNTVKEVTDPFKEYYEVLYGKIPSVRQQFWLAQLMLDRVDSLPDRRLKTLVFSQRPERNSMVISAELIPTNDDVKADLTSLISRVGSYEEGYMLDIQQQYPIMFRETLNVGVYDKALEQSSYDPITNTESNVGIYNIDKSLAYLRDAVNAIVPNVHIVIPNASESARVSNGRYQQREVTLSFEGNYKSDLEYLSIIFSGWPVVLVSGQLNGVDGEGRFTGNVALTILGSTN</sequence>
<dbReference type="RefSeq" id="WP_282679825.1">
    <property type="nucleotide sequence ID" value="NZ_CP106875.1"/>
</dbReference>
<name>A0ABT6UFP2_9GAMM</name>
<keyword evidence="2" id="KW-1185">Reference proteome</keyword>